<dbReference type="InterPro" id="IPR050071">
    <property type="entry name" value="Dehydroquinate_synthase"/>
</dbReference>
<feature type="binding site" evidence="17">
    <location>
        <position position="146"/>
    </location>
    <ligand>
        <name>NAD(+)</name>
        <dbReference type="ChEBI" id="CHEBI:57540"/>
    </ligand>
</feature>
<gene>
    <name evidence="17" type="primary">aroB</name>
    <name evidence="20" type="ORF">JOD01_000302</name>
</gene>
<dbReference type="EMBL" id="JAFBEB010000001">
    <property type="protein sequence ID" value="MBM7588716.1"/>
    <property type="molecule type" value="Genomic_DNA"/>
</dbReference>
<keyword evidence="10 17" id="KW-0479">Metal-binding</keyword>
<dbReference type="RefSeq" id="WP_204516447.1">
    <property type="nucleotide sequence ID" value="NZ_BAABIN010000009.1"/>
</dbReference>
<evidence type="ECO:0000256" key="12">
    <source>
        <dbReference type="ARBA" id="ARBA00022833"/>
    </source>
</evidence>
<dbReference type="GO" id="GO:0009423">
    <property type="term" value="P:chorismate biosynthetic process"/>
    <property type="evidence" value="ECO:0007669"/>
    <property type="project" value="UniProtKB-UniRule"/>
</dbReference>
<evidence type="ECO:0000256" key="11">
    <source>
        <dbReference type="ARBA" id="ARBA00022741"/>
    </source>
</evidence>
<dbReference type="Proteomes" id="UP000717624">
    <property type="component" value="Unassembled WGS sequence"/>
</dbReference>
<keyword evidence="16 17" id="KW-0170">Cobalt</keyword>
<evidence type="ECO:0000256" key="4">
    <source>
        <dbReference type="ARBA" id="ARBA00004661"/>
    </source>
</evidence>
<evidence type="ECO:0000259" key="18">
    <source>
        <dbReference type="Pfam" id="PF01761"/>
    </source>
</evidence>
<dbReference type="PANTHER" id="PTHR43622">
    <property type="entry name" value="3-DEHYDROQUINATE SYNTHASE"/>
    <property type="match status" value="1"/>
</dbReference>
<sequence length="369" mass="39935">MSIQTLQVELAERSYPIYIGEGLLQQVAVLFRERGVSERNSLLIITDQHVAPLYLDGLRDRLAQAGYQVKSAVVAAGEQAKSFSVYEQLMTEAISAGLDRKSVILALGGGVIGDLAGFVAATYMRGIPFVQIPTTLLAHDSSVGGKVAINHSLGKNLIGAFHQPLMVIYDTAALHTLPEREKAAGFAEIIKHGLIADEAFVNWLEQNVDPLWTLQAGYIDKAIRQGCAIKANIVSADETEQGQRALLNLGHTFGHAFEALSRYAQLNHGEAIAIGMTLAAKLAERLGLAEAGIAVRTKKLLASYRLPTEWPTGFAPEQVLAAMKRDKKVVQGQLNLVLPRAIGQVEVVKAVDEQSVLQLMRDVQGGKDR</sequence>
<dbReference type="Gene3D" id="3.40.50.1970">
    <property type="match status" value="1"/>
</dbReference>
<keyword evidence="9 17" id="KW-0028">Amino-acid biosynthesis</keyword>
<dbReference type="InterPro" id="IPR056179">
    <property type="entry name" value="DHQS_C"/>
</dbReference>
<dbReference type="GO" id="GO:0003856">
    <property type="term" value="F:3-dehydroquinate synthase activity"/>
    <property type="evidence" value="ECO:0007669"/>
    <property type="project" value="UniProtKB-UniRule"/>
</dbReference>
<dbReference type="GO" id="GO:0008652">
    <property type="term" value="P:amino acid biosynthetic process"/>
    <property type="evidence" value="ECO:0007669"/>
    <property type="project" value="UniProtKB-KW"/>
</dbReference>
<evidence type="ECO:0000256" key="13">
    <source>
        <dbReference type="ARBA" id="ARBA00023027"/>
    </source>
</evidence>
<evidence type="ECO:0000256" key="5">
    <source>
        <dbReference type="ARBA" id="ARBA00005412"/>
    </source>
</evidence>
<dbReference type="NCBIfam" id="TIGR01357">
    <property type="entry name" value="aroB"/>
    <property type="match status" value="1"/>
</dbReference>
<evidence type="ECO:0000256" key="8">
    <source>
        <dbReference type="ARBA" id="ARBA00022490"/>
    </source>
</evidence>
<evidence type="ECO:0000256" key="14">
    <source>
        <dbReference type="ARBA" id="ARBA00023141"/>
    </source>
</evidence>
<dbReference type="AlphaFoldDB" id="A0A938XVH0"/>
<feature type="binding site" evidence="17">
    <location>
        <position position="268"/>
    </location>
    <ligand>
        <name>Zn(2+)</name>
        <dbReference type="ChEBI" id="CHEBI:29105"/>
    </ligand>
</feature>
<dbReference type="GO" id="GO:0009073">
    <property type="term" value="P:aromatic amino acid family biosynthetic process"/>
    <property type="evidence" value="ECO:0007669"/>
    <property type="project" value="UniProtKB-KW"/>
</dbReference>
<dbReference type="Pfam" id="PF24621">
    <property type="entry name" value="DHQS_C"/>
    <property type="match status" value="1"/>
</dbReference>
<reference evidence="20" key="1">
    <citation type="submission" date="2021-01" db="EMBL/GenBank/DDBJ databases">
        <title>Genomic Encyclopedia of Type Strains, Phase IV (KMG-IV): sequencing the most valuable type-strain genomes for metagenomic binning, comparative biology and taxonomic classification.</title>
        <authorList>
            <person name="Goeker M."/>
        </authorList>
    </citation>
    <scope>NUCLEOTIDE SEQUENCE</scope>
    <source>
        <strain evidence="20">DSM 25523</strain>
    </source>
</reference>
<evidence type="ECO:0000313" key="21">
    <source>
        <dbReference type="Proteomes" id="UP000717624"/>
    </source>
</evidence>
<organism evidence="20 21">
    <name type="scientific">Brevibacillus fulvus</name>
    <dbReference type="NCBI Taxonomy" id="1125967"/>
    <lineage>
        <taxon>Bacteria</taxon>
        <taxon>Bacillati</taxon>
        <taxon>Bacillota</taxon>
        <taxon>Bacilli</taxon>
        <taxon>Bacillales</taxon>
        <taxon>Paenibacillaceae</taxon>
        <taxon>Brevibacillus</taxon>
    </lineage>
</organism>
<dbReference type="FunFam" id="3.40.50.1970:FF:000001">
    <property type="entry name" value="3-dehydroquinate synthase"/>
    <property type="match status" value="1"/>
</dbReference>
<dbReference type="Gene3D" id="1.20.1090.10">
    <property type="entry name" value="Dehydroquinate synthase-like - alpha domain"/>
    <property type="match status" value="1"/>
</dbReference>
<comment type="cofactor">
    <cofactor evidence="2 17">
        <name>NAD(+)</name>
        <dbReference type="ChEBI" id="CHEBI:57540"/>
    </cofactor>
</comment>
<evidence type="ECO:0000259" key="19">
    <source>
        <dbReference type="Pfam" id="PF24621"/>
    </source>
</evidence>
<keyword evidence="11 17" id="KW-0547">Nucleotide-binding</keyword>
<dbReference type="GO" id="GO:0000166">
    <property type="term" value="F:nucleotide binding"/>
    <property type="evidence" value="ECO:0007669"/>
    <property type="project" value="UniProtKB-KW"/>
</dbReference>
<evidence type="ECO:0000256" key="6">
    <source>
        <dbReference type="ARBA" id="ARBA00013031"/>
    </source>
</evidence>
<evidence type="ECO:0000256" key="15">
    <source>
        <dbReference type="ARBA" id="ARBA00023239"/>
    </source>
</evidence>
<comment type="caution">
    <text evidence="17">Lacks conserved residue(s) required for the propagation of feature annotation.</text>
</comment>
<evidence type="ECO:0000256" key="3">
    <source>
        <dbReference type="ARBA" id="ARBA00004496"/>
    </source>
</evidence>
<feature type="binding site" evidence="17">
    <location>
        <position position="251"/>
    </location>
    <ligand>
        <name>Zn(2+)</name>
        <dbReference type="ChEBI" id="CHEBI:29105"/>
    </ligand>
</feature>
<dbReference type="GO" id="GO:0005737">
    <property type="term" value="C:cytoplasm"/>
    <property type="evidence" value="ECO:0007669"/>
    <property type="project" value="UniProtKB-SubCell"/>
</dbReference>
<evidence type="ECO:0000256" key="10">
    <source>
        <dbReference type="ARBA" id="ARBA00022723"/>
    </source>
</evidence>
<evidence type="ECO:0000256" key="1">
    <source>
        <dbReference type="ARBA" id="ARBA00001393"/>
    </source>
</evidence>
<feature type="binding site" evidence="17">
    <location>
        <begin position="110"/>
        <end position="114"/>
    </location>
    <ligand>
        <name>NAD(+)</name>
        <dbReference type="ChEBI" id="CHEBI:57540"/>
    </ligand>
</feature>
<evidence type="ECO:0000256" key="2">
    <source>
        <dbReference type="ARBA" id="ARBA00001911"/>
    </source>
</evidence>
<comment type="pathway">
    <text evidence="4 17">Metabolic intermediate biosynthesis; chorismate biosynthesis; chorismate from D-erythrose 4-phosphate and phosphoenolpyruvate: step 2/7.</text>
</comment>
<dbReference type="PANTHER" id="PTHR43622:SF7">
    <property type="entry name" value="3-DEHYDROQUINATE SYNTHASE, CHLOROPLASTIC"/>
    <property type="match status" value="1"/>
</dbReference>
<comment type="caution">
    <text evidence="20">The sequence shown here is derived from an EMBL/GenBank/DDBJ whole genome shotgun (WGS) entry which is preliminary data.</text>
</comment>
<comment type="subcellular location">
    <subcellularLocation>
        <location evidence="3 17">Cytoplasm</location>
    </subcellularLocation>
</comment>
<feature type="domain" description="3-dehydroquinate synthase C-terminal" evidence="19">
    <location>
        <begin position="185"/>
        <end position="329"/>
    </location>
</feature>
<feature type="binding site" evidence="17">
    <location>
        <position position="188"/>
    </location>
    <ligand>
        <name>Zn(2+)</name>
        <dbReference type="ChEBI" id="CHEBI:29105"/>
    </ligand>
</feature>
<dbReference type="GO" id="GO:0046872">
    <property type="term" value="F:metal ion binding"/>
    <property type="evidence" value="ECO:0007669"/>
    <property type="project" value="UniProtKB-KW"/>
</dbReference>
<evidence type="ECO:0000313" key="20">
    <source>
        <dbReference type="EMBL" id="MBM7588716.1"/>
    </source>
</evidence>
<feature type="binding site" evidence="17">
    <location>
        <begin position="134"/>
        <end position="135"/>
    </location>
    <ligand>
        <name>NAD(+)</name>
        <dbReference type="ChEBI" id="CHEBI:57540"/>
    </ligand>
</feature>
<comment type="catalytic activity">
    <reaction evidence="1 17">
        <text>7-phospho-2-dehydro-3-deoxy-D-arabino-heptonate = 3-dehydroquinate + phosphate</text>
        <dbReference type="Rhea" id="RHEA:21968"/>
        <dbReference type="ChEBI" id="CHEBI:32364"/>
        <dbReference type="ChEBI" id="CHEBI:43474"/>
        <dbReference type="ChEBI" id="CHEBI:58394"/>
        <dbReference type="EC" id="4.2.3.4"/>
    </reaction>
</comment>
<comment type="function">
    <text evidence="17">Catalyzes the conversion of 3-deoxy-D-arabino-heptulosonate 7-phosphate (DAHP) to dehydroquinate (DHQ).</text>
</comment>
<comment type="similarity">
    <text evidence="5 17">Belongs to the sugar phosphate cyclases superfamily. Dehydroquinate synthase family.</text>
</comment>
<keyword evidence="8 17" id="KW-0963">Cytoplasm</keyword>
<evidence type="ECO:0000256" key="9">
    <source>
        <dbReference type="ARBA" id="ARBA00022605"/>
    </source>
</evidence>
<dbReference type="CDD" id="cd08195">
    <property type="entry name" value="DHQS"/>
    <property type="match status" value="1"/>
</dbReference>
<accession>A0A938XVH0</accession>
<name>A0A938XVH0_9BACL</name>
<evidence type="ECO:0000256" key="17">
    <source>
        <dbReference type="HAMAP-Rule" id="MF_00110"/>
    </source>
</evidence>
<dbReference type="EC" id="4.2.3.4" evidence="6 17"/>
<dbReference type="Pfam" id="PF01761">
    <property type="entry name" value="DHQ_synthase"/>
    <property type="match status" value="1"/>
</dbReference>
<comment type="cofactor">
    <cofactor evidence="17">
        <name>Co(2+)</name>
        <dbReference type="ChEBI" id="CHEBI:48828"/>
    </cofactor>
    <cofactor evidence="17">
        <name>Zn(2+)</name>
        <dbReference type="ChEBI" id="CHEBI:29105"/>
    </cofactor>
    <text evidence="17">Binds 1 divalent metal cation per subunit. Can use either Co(2+) or Zn(2+).</text>
</comment>
<keyword evidence="14 17" id="KW-0057">Aromatic amino acid biosynthesis</keyword>
<dbReference type="HAMAP" id="MF_00110">
    <property type="entry name" value="DHQ_synthase"/>
    <property type="match status" value="1"/>
</dbReference>
<dbReference type="InterPro" id="IPR030963">
    <property type="entry name" value="DHQ_synth_fam"/>
</dbReference>
<feature type="binding site" evidence="17">
    <location>
        <position position="155"/>
    </location>
    <ligand>
        <name>NAD(+)</name>
        <dbReference type="ChEBI" id="CHEBI:57540"/>
    </ligand>
</feature>
<feature type="domain" description="3-dehydroquinate synthase N-terminal" evidence="18">
    <location>
        <begin position="73"/>
        <end position="182"/>
    </location>
</feature>
<keyword evidence="15 17" id="KW-0456">Lyase</keyword>
<proteinExistence type="inferred from homology"/>
<keyword evidence="21" id="KW-1185">Reference proteome</keyword>
<dbReference type="SUPFAM" id="SSF56796">
    <property type="entry name" value="Dehydroquinate synthase-like"/>
    <property type="match status" value="1"/>
</dbReference>
<keyword evidence="12 17" id="KW-0862">Zinc</keyword>
<protein>
    <recommendedName>
        <fullName evidence="7 17">3-dehydroquinate synthase</fullName>
        <shortName evidence="17">DHQS</shortName>
        <ecNumber evidence="6 17">4.2.3.4</ecNumber>
    </recommendedName>
</protein>
<evidence type="ECO:0000256" key="7">
    <source>
        <dbReference type="ARBA" id="ARBA00017684"/>
    </source>
</evidence>
<keyword evidence="13 17" id="KW-0520">NAD</keyword>
<dbReference type="InterPro" id="IPR016037">
    <property type="entry name" value="DHQ_synth_AroB"/>
</dbReference>
<evidence type="ECO:0000256" key="16">
    <source>
        <dbReference type="ARBA" id="ARBA00023285"/>
    </source>
</evidence>
<dbReference type="PIRSF" id="PIRSF001455">
    <property type="entry name" value="DHQ_synth"/>
    <property type="match status" value="1"/>
</dbReference>
<dbReference type="InterPro" id="IPR030960">
    <property type="entry name" value="DHQS/DOIS_N"/>
</dbReference>